<keyword evidence="4" id="KW-1185">Reference proteome</keyword>
<dbReference type="InterPro" id="IPR050300">
    <property type="entry name" value="GDXG_lipolytic_enzyme"/>
</dbReference>
<sequence>MPSLVARMLAVAFRVARKRPMETVEGARERIEEAKDDPEPPHWVAKRHEISRRTVGDFQSYTVLPRERGDGPGKAVLYVHGGSYISEISPWHWVLISRMADAGCRVEVPVYGLAPRYTYREAFGFLHTVYRELLEHAAPERTVFAGDSAGAGLALALTQTLPGEGLPRPARLILVSPWADLTMSNPDIAEVEGRDPWLSPVGLREAAKAWAGGDDLSDPRLSPINGPLADLPPIDLYIGTRDVFLPDTRRLRDLVAQAGGEVELHEEAGAFHVYPLVPVPEGSRARAAIIGTVQDL</sequence>
<protein>
    <submittedName>
        <fullName evidence="3">Alpha/beta hydrolase</fullName>
    </submittedName>
</protein>
<dbReference type="InterPro" id="IPR013094">
    <property type="entry name" value="AB_hydrolase_3"/>
</dbReference>
<dbReference type="SUPFAM" id="SSF53474">
    <property type="entry name" value="alpha/beta-Hydrolases"/>
    <property type="match status" value="1"/>
</dbReference>
<evidence type="ECO:0000313" key="3">
    <source>
        <dbReference type="EMBL" id="MEE2036651.1"/>
    </source>
</evidence>
<dbReference type="Gene3D" id="3.40.50.1820">
    <property type="entry name" value="alpha/beta hydrolase"/>
    <property type="match status" value="1"/>
</dbReference>
<dbReference type="PANTHER" id="PTHR48081">
    <property type="entry name" value="AB HYDROLASE SUPERFAMILY PROTEIN C4A8.06C"/>
    <property type="match status" value="1"/>
</dbReference>
<feature type="domain" description="Alpha/beta hydrolase fold-3" evidence="2">
    <location>
        <begin position="76"/>
        <end position="274"/>
    </location>
</feature>
<accession>A0ABU7K315</accession>
<gene>
    <name evidence="3" type="ORF">Q8791_05355</name>
</gene>
<evidence type="ECO:0000256" key="1">
    <source>
        <dbReference type="ARBA" id="ARBA00022801"/>
    </source>
</evidence>
<dbReference type="RefSeq" id="WP_330090461.1">
    <property type="nucleotide sequence ID" value="NZ_JAUZMY010000004.1"/>
</dbReference>
<dbReference type="EMBL" id="JAUZMY010000004">
    <property type="protein sequence ID" value="MEE2036651.1"/>
    <property type="molecule type" value="Genomic_DNA"/>
</dbReference>
<dbReference type="Pfam" id="PF07859">
    <property type="entry name" value="Abhydrolase_3"/>
    <property type="match status" value="1"/>
</dbReference>
<dbReference type="GO" id="GO:0016787">
    <property type="term" value="F:hydrolase activity"/>
    <property type="evidence" value="ECO:0007669"/>
    <property type="project" value="UniProtKB-KW"/>
</dbReference>
<dbReference type="PANTHER" id="PTHR48081:SF8">
    <property type="entry name" value="ALPHA_BETA HYDROLASE FOLD-3 DOMAIN-CONTAINING PROTEIN-RELATED"/>
    <property type="match status" value="1"/>
</dbReference>
<dbReference type="InterPro" id="IPR029058">
    <property type="entry name" value="AB_hydrolase_fold"/>
</dbReference>
<evidence type="ECO:0000313" key="4">
    <source>
        <dbReference type="Proteomes" id="UP001356095"/>
    </source>
</evidence>
<dbReference type="Proteomes" id="UP001356095">
    <property type="component" value="Unassembled WGS sequence"/>
</dbReference>
<keyword evidence="1 3" id="KW-0378">Hydrolase</keyword>
<reference evidence="3 4" key="1">
    <citation type="submission" date="2023-08" db="EMBL/GenBank/DDBJ databases">
        <authorList>
            <person name="Girao M."/>
            <person name="Carvalho M.F."/>
        </authorList>
    </citation>
    <scope>NUCLEOTIDE SEQUENCE [LARGE SCALE GENOMIC DNA]</scope>
    <source>
        <strain evidence="3 4">CT-R113</strain>
    </source>
</reference>
<comment type="caution">
    <text evidence="3">The sequence shown here is derived from an EMBL/GenBank/DDBJ whole genome shotgun (WGS) entry which is preliminary data.</text>
</comment>
<organism evidence="3 4">
    <name type="scientific">Nocardiopsis codii</name>
    <dbReference type="NCBI Taxonomy" id="3065942"/>
    <lineage>
        <taxon>Bacteria</taxon>
        <taxon>Bacillati</taxon>
        <taxon>Actinomycetota</taxon>
        <taxon>Actinomycetes</taxon>
        <taxon>Streptosporangiales</taxon>
        <taxon>Nocardiopsidaceae</taxon>
        <taxon>Nocardiopsis</taxon>
    </lineage>
</organism>
<proteinExistence type="predicted"/>
<evidence type="ECO:0000259" key="2">
    <source>
        <dbReference type="Pfam" id="PF07859"/>
    </source>
</evidence>
<name>A0ABU7K315_9ACTN</name>